<feature type="region of interest" description="Disordered" evidence="1">
    <location>
        <begin position="147"/>
        <end position="175"/>
    </location>
</feature>
<name>A0A5N5THZ6_9CRUS</name>
<feature type="region of interest" description="Disordered" evidence="1">
    <location>
        <begin position="306"/>
        <end position="351"/>
    </location>
</feature>
<dbReference type="EMBL" id="SEYY01000928">
    <property type="protein sequence ID" value="KAB7506236.1"/>
    <property type="molecule type" value="Genomic_DNA"/>
</dbReference>
<feature type="compositionally biased region" description="Polar residues" evidence="1">
    <location>
        <begin position="242"/>
        <end position="266"/>
    </location>
</feature>
<evidence type="ECO:0000313" key="3">
    <source>
        <dbReference type="Proteomes" id="UP000326759"/>
    </source>
</evidence>
<sequence length="498" mass="56522">MMKLGVGVGSVENWTVCETISPSKRHSCVMDSFKNELGGYESPDERREISEENTRLISAQKGFPTHFFNQQQNNTLSPPEQEGYEQPEEFLNNTDEDVSGMFDRNNFNCGPSNFVRPPFLQRGPSVLPPPLIGQNILLRAPSNLRPYQFNPSQRNVRPRQTNPPPVGPRPGKINPPPIRFHQRFGSVLPSPNFGSPRPFVQGQNVRLPNRPRFHPEIKPTFPLPSDRFKSLPHPRQSKPIVNDSNTQPLSNMKTSLTPPWTSQNLRKPSINVQKPLLPTLPKPLLNTHLPKPHMNQIPKQNLNIRQPNPLITRPKTPHSVKTTDTPQAQWKDKQASQHNSNKLPLLPTAPKPFNNNKLNLISSIQNKPDTEENLESSIETLQLDSGEEIPMTDLYKSLLDEEYFHPISKESTVKYLTVEKRKSGLYSIGSEKKGELVNDFLGVCTVTNENMGVSVSMYKRKTGKICPFGQQHFYVELTYLAIILLRFGNIFQIYAIQL</sequence>
<organism evidence="2 3">
    <name type="scientific">Armadillidium nasatum</name>
    <dbReference type="NCBI Taxonomy" id="96803"/>
    <lineage>
        <taxon>Eukaryota</taxon>
        <taxon>Metazoa</taxon>
        <taxon>Ecdysozoa</taxon>
        <taxon>Arthropoda</taxon>
        <taxon>Crustacea</taxon>
        <taxon>Multicrustacea</taxon>
        <taxon>Malacostraca</taxon>
        <taxon>Eumalacostraca</taxon>
        <taxon>Peracarida</taxon>
        <taxon>Isopoda</taxon>
        <taxon>Oniscidea</taxon>
        <taxon>Crinocheta</taxon>
        <taxon>Armadillidiidae</taxon>
        <taxon>Armadillidium</taxon>
    </lineage>
</organism>
<keyword evidence="3" id="KW-1185">Reference proteome</keyword>
<feature type="compositionally biased region" description="Pro residues" evidence="1">
    <location>
        <begin position="161"/>
        <end position="175"/>
    </location>
</feature>
<evidence type="ECO:0000313" key="2">
    <source>
        <dbReference type="EMBL" id="KAB7506236.1"/>
    </source>
</evidence>
<dbReference type="AlphaFoldDB" id="A0A5N5THZ6"/>
<accession>A0A5N5THZ6</accession>
<comment type="caution">
    <text evidence="2">The sequence shown here is derived from an EMBL/GenBank/DDBJ whole genome shotgun (WGS) entry which is preliminary data.</text>
</comment>
<protein>
    <submittedName>
        <fullName evidence="2">Uncharacterized protein</fullName>
    </submittedName>
</protein>
<feature type="compositionally biased region" description="Polar residues" evidence="1">
    <location>
        <begin position="149"/>
        <end position="160"/>
    </location>
</feature>
<dbReference type="Proteomes" id="UP000326759">
    <property type="component" value="Unassembled WGS sequence"/>
</dbReference>
<evidence type="ECO:0000256" key="1">
    <source>
        <dbReference type="SAM" id="MobiDB-lite"/>
    </source>
</evidence>
<feature type="compositionally biased region" description="Polar residues" evidence="1">
    <location>
        <begin position="319"/>
        <end position="328"/>
    </location>
</feature>
<feature type="region of interest" description="Disordered" evidence="1">
    <location>
        <begin position="209"/>
        <end position="266"/>
    </location>
</feature>
<gene>
    <name evidence="2" type="ORF">Anas_01950</name>
</gene>
<reference evidence="2 3" key="1">
    <citation type="journal article" date="2019" name="PLoS Biol.">
        <title>Sex chromosomes control vertical transmission of feminizing Wolbachia symbionts in an isopod.</title>
        <authorList>
            <person name="Becking T."/>
            <person name="Chebbi M.A."/>
            <person name="Giraud I."/>
            <person name="Moumen B."/>
            <person name="Laverre T."/>
            <person name="Caubet Y."/>
            <person name="Peccoud J."/>
            <person name="Gilbert C."/>
            <person name="Cordaux R."/>
        </authorList>
    </citation>
    <scope>NUCLEOTIDE SEQUENCE [LARGE SCALE GENOMIC DNA]</scope>
    <source>
        <strain evidence="2">ANa2</strain>
        <tissue evidence="2">Whole body excluding digestive tract and cuticle</tissue>
    </source>
</reference>
<proteinExistence type="predicted"/>